<dbReference type="GO" id="GO:0005840">
    <property type="term" value="C:ribosome"/>
    <property type="evidence" value="ECO:0007669"/>
    <property type="project" value="UniProtKB-KW"/>
</dbReference>
<comment type="function">
    <text evidence="5">One of the proteins that surrounds the polypeptide exit tunnel on the outside of the subunit.</text>
</comment>
<feature type="domain" description="KOW" evidence="7">
    <location>
        <begin position="7"/>
        <end position="34"/>
    </location>
</feature>
<gene>
    <name evidence="5" type="primary">rplX</name>
    <name evidence="8" type="ORF">F6V30_11050</name>
</gene>
<evidence type="ECO:0000259" key="7">
    <source>
        <dbReference type="SMART" id="SM00739"/>
    </source>
</evidence>
<evidence type="ECO:0000256" key="4">
    <source>
        <dbReference type="ARBA" id="ARBA00035206"/>
    </source>
</evidence>
<keyword evidence="5" id="KW-0694">RNA-binding</keyword>
<dbReference type="Pfam" id="PF00467">
    <property type="entry name" value="KOW"/>
    <property type="match status" value="1"/>
</dbReference>
<comment type="similarity">
    <text evidence="1 5 6">Belongs to the universal ribosomal protein uL24 family.</text>
</comment>
<evidence type="ECO:0000256" key="5">
    <source>
        <dbReference type="HAMAP-Rule" id="MF_01326"/>
    </source>
</evidence>
<organism evidence="8 9">
    <name type="scientific">Oryzomonas sagensis</name>
    <dbReference type="NCBI Taxonomy" id="2603857"/>
    <lineage>
        <taxon>Bacteria</taxon>
        <taxon>Pseudomonadati</taxon>
        <taxon>Thermodesulfobacteriota</taxon>
        <taxon>Desulfuromonadia</taxon>
        <taxon>Geobacterales</taxon>
        <taxon>Geobacteraceae</taxon>
        <taxon>Oryzomonas</taxon>
    </lineage>
</organism>
<keyword evidence="3 5" id="KW-0687">Ribonucleoprotein</keyword>
<dbReference type="PROSITE" id="PS01108">
    <property type="entry name" value="RIBOSOMAL_L24"/>
    <property type="match status" value="1"/>
</dbReference>
<dbReference type="InterPro" id="IPR041988">
    <property type="entry name" value="Ribosomal_uL24_KOW"/>
</dbReference>
<evidence type="ECO:0000256" key="1">
    <source>
        <dbReference type="ARBA" id="ARBA00010618"/>
    </source>
</evidence>
<evidence type="ECO:0000313" key="8">
    <source>
        <dbReference type="EMBL" id="KAB0669345.1"/>
    </source>
</evidence>
<dbReference type="Proteomes" id="UP000798046">
    <property type="component" value="Unassembled WGS sequence"/>
</dbReference>
<keyword evidence="9" id="KW-1185">Reference proteome</keyword>
<reference evidence="8 9" key="1">
    <citation type="journal article" date="2020" name="Microorganisms">
        <title>Description of Three Novel Members in the Family Geobacteraceae, Oryzomonas japonicum gen. nov., sp. nov., Oryzomonas sagensis sp. nov., and Oryzomonas ruber sp. nov.</title>
        <authorList>
            <person name="Xu Z."/>
            <person name="Masuda Y."/>
            <person name="Hayakawa C."/>
            <person name="Ushijima N."/>
            <person name="Kawano K."/>
            <person name="Shiratori Y."/>
            <person name="Senoo K."/>
            <person name="Itoh H."/>
        </authorList>
    </citation>
    <scope>NUCLEOTIDE SEQUENCE [LARGE SCALE GENOMIC DNA]</scope>
    <source>
        <strain evidence="8 9">Red100</strain>
    </source>
</reference>
<dbReference type="InterPro" id="IPR003256">
    <property type="entry name" value="Ribosomal_uL24"/>
</dbReference>
<evidence type="ECO:0000256" key="6">
    <source>
        <dbReference type="RuleBase" id="RU003477"/>
    </source>
</evidence>
<accession>A0ABQ6TLQ9</accession>
<name>A0ABQ6TLQ9_9BACT</name>
<dbReference type="CDD" id="cd06089">
    <property type="entry name" value="KOW_RPL26"/>
    <property type="match status" value="1"/>
</dbReference>
<sequence length="108" mass="11734">MQAMKSHVSKGDTVMVVAGKEKNKTGKVLKLLPKKNGVIVEGLNLVKRHVKARGNEAGAIKEKEAAIHISNVMPYCPKCAKPVRTKITVLENGEKQRNCVKCGASIEK</sequence>
<protein>
    <recommendedName>
        <fullName evidence="4 5">Large ribosomal subunit protein uL24</fullName>
    </recommendedName>
</protein>
<dbReference type="NCBIfam" id="TIGR01079">
    <property type="entry name" value="rplX_bact"/>
    <property type="match status" value="1"/>
</dbReference>
<dbReference type="SUPFAM" id="SSF50104">
    <property type="entry name" value="Translation proteins SH3-like domain"/>
    <property type="match status" value="1"/>
</dbReference>
<keyword evidence="5" id="KW-0699">rRNA-binding</keyword>
<dbReference type="Gene3D" id="2.30.30.30">
    <property type="match status" value="1"/>
</dbReference>
<comment type="function">
    <text evidence="5">One of two assembly initiator proteins, it binds directly to the 5'-end of the 23S rRNA, where it nucleates assembly of the 50S subunit.</text>
</comment>
<evidence type="ECO:0000256" key="2">
    <source>
        <dbReference type="ARBA" id="ARBA00022980"/>
    </source>
</evidence>
<dbReference type="HAMAP" id="MF_01326_B">
    <property type="entry name" value="Ribosomal_uL24_B"/>
    <property type="match status" value="1"/>
</dbReference>
<dbReference type="InterPro" id="IPR014722">
    <property type="entry name" value="Rib_uL2_dom2"/>
</dbReference>
<dbReference type="Pfam" id="PF17136">
    <property type="entry name" value="ribosomal_L24"/>
    <property type="match status" value="1"/>
</dbReference>
<dbReference type="PANTHER" id="PTHR12903">
    <property type="entry name" value="MITOCHONDRIAL RIBOSOMAL PROTEIN L24"/>
    <property type="match status" value="1"/>
</dbReference>
<comment type="subunit">
    <text evidence="5">Part of the 50S ribosomal subunit.</text>
</comment>
<evidence type="ECO:0000256" key="3">
    <source>
        <dbReference type="ARBA" id="ARBA00023274"/>
    </source>
</evidence>
<dbReference type="InterPro" id="IPR005825">
    <property type="entry name" value="Ribosomal_uL24_CS"/>
</dbReference>
<dbReference type="InterPro" id="IPR008991">
    <property type="entry name" value="Translation_prot_SH3-like_sf"/>
</dbReference>
<comment type="caution">
    <text evidence="8">The sequence shown here is derived from an EMBL/GenBank/DDBJ whole genome shotgun (WGS) entry which is preliminary data.</text>
</comment>
<dbReference type="SMART" id="SM00739">
    <property type="entry name" value="KOW"/>
    <property type="match status" value="1"/>
</dbReference>
<dbReference type="InterPro" id="IPR005824">
    <property type="entry name" value="KOW"/>
</dbReference>
<evidence type="ECO:0000313" key="9">
    <source>
        <dbReference type="Proteomes" id="UP000798046"/>
    </source>
</evidence>
<dbReference type="EMBL" id="VZRA01000003">
    <property type="protein sequence ID" value="KAB0669345.1"/>
    <property type="molecule type" value="Genomic_DNA"/>
</dbReference>
<proteinExistence type="inferred from homology"/>
<keyword evidence="2 5" id="KW-0689">Ribosomal protein</keyword>
<dbReference type="InterPro" id="IPR057264">
    <property type="entry name" value="Ribosomal_uL24_C"/>
</dbReference>
<dbReference type="RefSeq" id="WP_151157034.1">
    <property type="nucleotide sequence ID" value="NZ_VZRA01000003.1"/>
</dbReference>